<protein>
    <submittedName>
        <fullName evidence="1">Uncharacterized protein</fullName>
    </submittedName>
</protein>
<keyword evidence="2" id="KW-1185">Reference proteome</keyword>
<reference evidence="1 2" key="1">
    <citation type="submission" date="2019-05" db="EMBL/GenBank/DDBJ databases">
        <title>Another draft genome of Portunus trituberculatus and its Hox gene families provides insights of decapod evolution.</title>
        <authorList>
            <person name="Jeong J.-H."/>
            <person name="Song I."/>
            <person name="Kim S."/>
            <person name="Choi T."/>
            <person name="Kim D."/>
            <person name="Ryu S."/>
            <person name="Kim W."/>
        </authorList>
    </citation>
    <scope>NUCLEOTIDE SEQUENCE [LARGE SCALE GENOMIC DNA]</scope>
    <source>
        <tissue evidence="1">Muscle</tissue>
    </source>
</reference>
<sequence>MKIKIKPLVYNTPTTHSLVQNINNITVNVLNRLNLPPKRSAMWPSVSKKTRKSLTLEVKLDIIHRHERQENYSNAHHHLASIYCPYYFQVSRLY</sequence>
<comment type="caution">
    <text evidence="1">The sequence shown here is derived from an EMBL/GenBank/DDBJ whole genome shotgun (WGS) entry which is preliminary data.</text>
</comment>
<organism evidence="1 2">
    <name type="scientific">Portunus trituberculatus</name>
    <name type="common">Swimming crab</name>
    <name type="synonym">Neptunus trituberculatus</name>
    <dbReference type="NCBI Taxonomy" id="210409"/>
    <lineage>
        <taxon>Eukaryota</taxon>
        <taxon>Metazoa</taxon>
        <taxon>Ecdysozoa</taxon>
        <taxon>Arthropoda</taxon>
        <taxon>Crustacea</taxon>
        <taxon>Multicrustacea</taxon>
        <taxon>Malacostraca</taxon>
        <taxon>Eumalacostraca</taxon>
        <taxon>Eucarida</taxon>
        <taxon>Decapoda</taxon>
        <taxon>Pleocyemata</taxon>
        <taxon>Brachyura</taxon>
        <taxon>Eubrachyura</taxon>
        <taxon>Portunoidea</taxon>
        <taxon>Portunidae</taxon>
        <taxon>Portuninae</taxon>
        <taxon>Portunus</taxon>
    </lineage>
</organism>
<gene>
    <name evidence="1" type="ORF">E2C01_094281</name>
</gene>
<dbReference type="AlphaFoldDB" id="A0A5B7JWG3"/>
<dbReference type="EMBL" id="VSRR010116044">
    <property type="protein sequence ID" value="MPC98895.1"/>
    <property type="molecule type" value="Genomic_DNA"/>
</dbReference>
<evidence type="ECO:0000313" key="1">
    <source>
        <dbReference type="EMBL" id="MPC98895.1"/>
    </source>
</evidence>
<accession>A0A5B7JWG3</accession>
<proteinExistence type="predicted"/>
<evidence type="ECO:0000313" key="2">
    <source>
        <dbReference type="Proteomes" id="UP000324222"/>
    </source>
</evidence>
<dbReference type="Proteomes" id="UP000324222">
    <property type="component" value="Unassembled WGS sequence"/>
</dbReference>
<name>A0A5B7JWG3_PORTR</name>